<accession>A0A381WYP7</accession>
<dbReference type="AlphaFoldDB" id="A0A381WYP7"/>
<evidence type="ECO:0000313" key="1">
    <source>
        <dbReference type="EMBL" id="SVA57398.1"/>
    </source>
</evidence>
<dbReference type="EMBL" id="UINC01013255">
    <property type="protein sequence ID" value="SVA57398.1"/>
    <property type="molecule type" value="Genomic_DNA"/>
</dbReference>
<reference evidence="1" key="1">
    <citation type="submission" date="2018-05" db="EMBL/GenBank/DDBJ databases">
        <authorList>
            <person name="Lanie J.A."/>
            <person name="Ng W.-L."/>
            <person name="Kazmierczak K.M."/>
            <person name="Andrzejewski T.M."/>
            <person name="Davidsen T.M."/>
            <person name="Wayne K.J."/>
            <person name="Tettelin H."/>
            <person name="Glass J.I."/>
            <person name="Rusch D."/>
            <person name="Podicherti R."/>
            <person name="Tsui H.-C.T."/>
            <person name="Winkler M.E."/>
        </authorList>
    </citation>
    <scope>NUCLEOTIDE SEQUENCE</scope>
</reference>
<gene>
    <name evidence="1" type="ORF">METZ01_LOCUS110252</name>
</gene>
<organism evidence="1">
    <name type="scientific">marine metagenome</name>
    <dbReference type="NCBI Taxonomy" id="408172"/>
    <lineage>
        <taxon>unclassified sequences</taxon>
        <taxon>metagenomes</taxon>
        <taxon>ecological metagenomes</taxon>
    </lineage>
</organism>
<sequence length="86" mass="10063">MQYFIDRLSYQNKYNLLLFIKSVVQLDTSNLKFKLHTISAVKFSMVIKRIFCFCILFLCFMDSSGNSLELTLAEYAEKPFGNVIFL</sequence>
<feature type="non-terminal residue" evidence="1">
    <location>
        <position position="86"/>
    </location>
</feature>
<protein>
    <submittedName>
        <fullName evidence="1">Uncharacterized protein</fullName>
    </submittedName>
</protein>
<proteinExistence type="predicted"/>
<name>A0A381WYP7_9ZZZZ</name>